<dbReference type="EMBL" id="VFOW01000001">
    <property type="protein sequence ID" value="TQL75682.1"/>
    <property type="molecule type" value="Genomic_DNA"/>
</dbReference>
<dbReference type="InParanoid" id="A0A543ASW3"/>
<dbReference type="GO" id="GO:0006742">
    <property type="term" value="P:NADP+ catabolic process"/>
    <property type="evidence" value="ECO:0007669"/>
    <property type="project" value="TreeGrafter"/>
</dbReference>
<dbReference type="RefSeq" id="WP_142035933.1">
    <property type="nucleotide sequence ID" value="NZ_JBHTGS010000001.1"/>
</dbReference>
<keyword evidence="8" id="KW-0520">NAD</keyword>
<evidence type="ECO:0000256" key="3">
    <source>
        <dbReference type="ARBA" id="ARBA00009595"/>
    </source>
</evidence>
<evidence type="ECO:0000256" key="8">
    <source>
        <dbReference type="ARBA" id="ARBA00023027"/>
    </source>
</evidence>
<keyword evidence="12" id="KW-1185">Reference proteome</keyword>
<proteinExistence type="inferred from homology"/>
<dbReference type="PROSITE" id="PS00893">
    <property type="entry name" value="NUDIX_BOX"/>
    <property type="match status" value="1"/>
</dbReference>
<name>A0A543ASW3_9ACTN</name>
<dbReference type="InterPro" id="IPR050241">
    <property type="entry name" value="NAD-cap_RNA_hydrolase_NudC"/>
</dbReference>
<reference evidence="11 12" key="1">
    <citation type="submission" date="2019-06" db="EMBL/GenBank/DDBJ databases">
        <title>Sequencing the genomes of 1000 actinobacteria strains.</title>
        <authorList>
            <person name="Klenk H.-P."/>
        </authorList>
    </citation>
    <scope>NUCLEOTIDE SEQUENCE [LARGE SCALE GENOMIC DNA]</scope>
    <source>
        <strain evidence="11 12">DSM 45928</strain>
    </source>
</reference>
<dbReference type="PANTHER" id="PTHR42904:SF6">
    <property type="entry name" value="NAD-CAPPED RNA HYDROLASE NUDT12"/>
    <property type="match status" value="1"/>
</dbReference>
<dbReference type="CDD" id="cd03429">
    <property type="entry name" value="NUDIX_NADH_pyrophosphatase_Nudt13"/>
    <property type="match status" value="1"/>
</dbReference>
<comment type="similarity">
    <text evidence="3">Belongs to the Nudix hydrolase family. NudC subfamily.</text>
</comment>
<keyword evidence="6" id="KW-0378">Hydrolase</keyword>
<evidence type="ECO:0000259" key="10">
    <source>
        <dbReference type="PROSITE" id="PS51462"/>
    </source>
</evidence>
<dbReference type="GO" id="GO:0005829">
    <property type="term" value="C:cytosol"/>
    <property type="evidence" value="ECO:0007669"/>
    <property type="project" value="TreeGrafter"/>
</dbReference>
<evidence type="ECO:0000256" key="2">
    <source>
        <dbReference type="ARBA" id="ARBA00001947"/>
    </source>
</evidence>
<feature type="domain" description="Nudix hydrolase" evidence="10">
    <location>
        <begin position="143"/>
        <end position="276"/>
    </location>
</feature>
<evidence type="ECO:0000256" key="5">
    <source>
        <dbReference type="ARBA" id="ARBA00022723"/>
    </source>
</evidence>
<evidence type="ECO:0000313" key="11">
    <source>
        <dbReference type="EMBL" id="TQL75682.1"/>
    </source>
</evidence>
<dbReference type="FunCoup" id="A0A543ASW3">
    <property type="interactions" value="71"/>
</dbReference>
<evidence type="ECO:0000256" key="7">
    <source>
        <dbReference type="ARBA" id="ARBA00022842"/>
    </source>
</evidence>
<dbReference type="NCBIfam" id="NF001299">
    <property type="entry name" value="PRK00241.1"/>
    <property type="match status" value="1"/>
</dbReference>
<evidence type="ECO:0000313" key="12">
    <source>
        <dbReference type="Proteomes" id="UP000317043"/>
    </source>
</evidence>
<comment type="catalytic activity">
    <reaction evidence="9">
        <text>a 5'-end NAD(+)-phospho-ribonucleoside in mRNA + H2O = a 5'-end phospho-adenosine-phospho-ribonucleoside in mRNA + beta-nicotinamide D-ribonucleotide + 2 H(+)</text>
        <dbReference type="Rhea" id="RHEA:60876"/>
        <dbReference type="Rhea" id="RHEA-COMP:15698"/>
        <dbReference type="Rhea" id="RHEA-COMP:15719"/>
        <dbReference type="ChEBI" id="CHEBI:14649"/>
        <dbReference type="ChEBI" id="CHEBI:15377"/>
        <dbReference type="ChEBI" id="CHEBI:15378"/>
        <dbReference type="ChEBI" id="CHEBI:144029"/>
        <dbReference type="ChEBI" id="CHEBI:144051"/>
    </reaction>
    <physiologicalReaction direction="left-to-right" evidence="9">
        <dbReference type="Rhea" id="RHEA:60877"/>
    </physiologicalReaction>
</comment>
<evidence type="ECO:0000256" key="9">
    <source>
        <dbReference type="ARBA" id="ARBA00023679"/>
    </source>
</evidence>
<comment type="cofactor">
    <cofactor evidence="1">
        <name>Mg(2+)</name>
        <dbReference type="ChEBI" id="CHEBI:18420"/>
    </cofactor>
</comment>
<keyword evidence="5" id="KW-0479">Metal-binding</keyword>
<dbReference type="Proteomes" id="UP000317043">
    <property type="component" value="Unassembled WGS sequence"/>
</dbReference>
<dbReference type="GO" id="GO:0019677">
    <property type="term" value="P:NAD+ catabolic process"/>
    <property type="evidence" value="ECO:0007669"/>
    <property type="project" value="TreeGrafter"/>
</dbReference>
<dbReference type="Gene3D" id="3.90.79.20">
    <property type="match status" value="1"/>
</dbReference>
<dbReference type="EC" id="3.6.1.22" evidence="4"/>
<dbReference type="PANTHER" id="PTHR42904">
    <property type="entry name" value="NUDIX HYDROLASE, NUDC SUBFAMILY"/>
    <property type="match status" value="1"/>
</dbReference>
<sequence length="288" mass="31544">MTPRLSRSVLDRAAHRRNDSAWLAAAWQRSRVLLVDPETASAPVEGDPPRLRFVTPAEAPAGDRLYLGGEETPYFAVATTVVDGGGLREVGAELSEFDAGVLTEAVALVRWHVDHRFHHLDGTPTRPTAGGWERRTTDDVVWPRTDPAIMVMITDGADRCLLANGVGWPSDRYSCVAGFVEPGESAEAAAHREVGEEVGVTLTDLTYVASQPWPFPRSLMLAFEGVADPTARIVVQDDEIAHARWFHRDELAAALRGEAGPLRVPPSISISRFLMERWLAKVEPRLVG</sequence>
<dbReference type="Pfam" id="PF00293">
    <property type="entry name" value="NUDIX"/>
    <property type="match status" value="1"/>
</dbReference>
<evidence type="ECO:0000256" key="1">
    <source>
        <dbReference type="ARBA" id="ARBA00001946"/>
    </source>
</evidence>
<dbReference type="GO" id="GO:0046872">
    <property type="term" value="F:metal ion binding"/>
    <property type="evidence" value="ECO:0007669"/>
    <property type="project" value="UniProtKB-KW"/>
</dbReference>
<protein>
    <recommendedName>
        <fullName evidence="4">NAD(+) diphosphatase</fullName>
        <ecNumber evidence="4">3.6.1.22</ecNumber>
    </recommendedName>
</protein>
<accession>A0A543ASW3</accession>
<dbReference type="PROSITE" id="PS51462">
    <property type="entry name" value="NUDIX"/>
    <property type="match status" value="1"/>
</dbReference>
<dbReference type="InterPro" id="IPR015797">
    <property type="entry name" value="NUDIX_hydrolase-like_dom_sf"/>
</dbReference>
<dbReference type="OrthoDB" id="9791656at2"/>
<gene>
    <name evidence="11" type="ORF">FB566_1193</name>
</gene>
<organism evidence="11 12">
    <name type="scientific">Stackebrandtia endophytica</name>
    <dbReference type="NCBI Taxonomy" id="1496996"/>
    <lineage>
        <taxon>Bacteria</taxon>
        <taxon>Bacillati</taxon>
        <taxon>Actinomycetota</taxon>
        <taxon>Actinomycetes</taxon>
        <taxon>Glycomycetales</taxon>
        <taxon>Glycomycetaceae</taxon>
        <taxon>Stackebrandtia</taxon>
    </lineage>
</organism>
<keyword evidence="7" id="KW-0460">Magnesium</keyword>
<evidence type="ECO:0000256" key="4">
    <source>
        <dbReference type="ARBA" id="ARBA00012381"/>
    </source>
</evidence>
<dbReference type="AlphaFoldDB" id="A0A543ASW3"/>
<dbReference type="InterPro" id="IPR049734">
    <property type="entry name" value="NudC-like_C"/>
</dbReference>
<dbReference type="SUPFAM" id="SSF55811">
    <property type="entry name" value="Nudix"/>
    <property type="match status" value="1"/>
</dbReference>
<dbReference type="Gene3D" id="3.90.79.10">
    <property type="entry name" value="Nucleoside Triphosphate Pyrophosphohydrolase"/>
    <property type="match status" value="1"/>
</dbReference>
<evidence type="ECO:0000256" key="6">
    <source>
        <dbReference type="ARBA" id="ARBA00022801"/>
    </source>
</evidence>
<dbReference type="GO" id="GO:0035529">
    <property type="term" value="F:NADH pyrophosphatase activity"/>
    <property type="evidence" value="ECO:0007669"/>
    <property type="project" value="TreeGrafter"/>
</dbReference>
<dbReference type="InterPro" id="IPR000086">
    <property type="entry name" value="NUDIX_hydrolase_dom"/>
</dbReference>
<comment type="caution">
    <text evidence="11">The sequence shown here is derived from an EMBL/GenBank/DDBJ whole genome shotgun (WGS) entry which is preliminary data.</text>
</comment>
<comment type="cofactor">
    <cofactor evidence="2">
        <name>Zn(2+)</name>
        <dbReference type="ChEBI" id="CHEBI:29105"/>
    </cofactor>
</comment>
<dbReference type="InterPro" id="IPR020084">
    <property type="entry name" value="NUDIX_hydrolase_CS"/>
</dbReference>